<keyword evidence="3 8" id="KW-0813">Transport</keyword>
<dbReference type="OrthoDB" id="9782004at2"/>
<evidence type="ECO:0000313" key="11">
    <source>
        <dbReference type="Proteomes" id="UP000031532"/>
    </source>
</evidence>
<dbReference type="InterPro" id="IPR000515">
    <property type="entry name" value="MetI-like"/>
</dbReference>
<accession>A0A9X5I550</accession>
<feature type="transmembrane region" description="Helical" evidence="8">
    <location>
        <begin position="134"/>
        <end position="154"/>
    </location>
</feature>
<keyword evidence="6 8" id="KW-1133">Transmembrane helix</keyword>
<sequence>MNPPLRLPKFIFGTITPIVYLFMYLPILTIAIFSFSQGRVLSLPIHGWTLDWYAKALQDEQLQIGLFNSLKVAIASCTIAATLGTLAALAIQRYQFFGKNFFRAAVILPIVLPGIVTGVAMLSFFSAIDLPLGLMTVIIGHATFGFPVVFNTVAARIARLPRSLEEAAADLGSPPWEAFWKVVFPGLRSALISATLLAFTLSFDEIVVTIFLTGQDNTLPMEIWARLRFGMTPEINATVTLILLFSVGLVLLSQWLGARSDR</sequence>
<gene>
    <name evidence="10" type="ORF">QH73_0010435</name>
</gene>
<keyword evidence="5 8" id="KW-0812">Transmembrane</keyword>
<dbReference type="Pfam" id="PF00528">
    <property type="entry name" value="BPD_transp_1"/>
    <property type="match status" value="1"/>
</dbReference>
<evidence type="ECO:0000256" key="3">
    <source>
        <dbReference type="ARBA" id="ARBA00022448"/>
    </source>
</evidence>
<reference evidence="10 11" key="1">
    <citation type="journal article" date="2015" name="Genome Announc.">
        <title>Draft Genome Sequence of the Terrestrial Cyanobacterium Scytonema millei VB511283, Isolated from Eastern India.</title>
        <authorList>
            <person name="Sen D."/>
            <person name="Chandrababunaidu M.M."/>
            <person name="Singh D."/>
            <person name="Sanghi N."/>
            <person name="Ghorai A."/>
            <person name="Mishra G.P."/>
            <person name="Madduluri M."/>
            <person name="Adhikary S.P."/>
            <person name="Tripathy S."/>
        </authorList>
    </citation>
    <scope>NUCLEOTIDE SEQUENCE [LARGE SCALE GENOMIC DNA]</scope>
    <source>
        <strain evidence="10 11">VB511283</strain>
    </source>
</reference>
<evidence type="ECO:0000256" key="6">
    <source>
        <dbReference type="ARBA" id="ARBA00022989"/>
    </source>
</evidence>
<proteinExistence type="inferred from homology"/>
<organism evidence="10 11">
    <name type="scientific">Scytonema millei VB511283</name>
    <dbReference type="NCBI Taxonomy" id="1245923"/>
    <lineage>
        <taxon>Bacteria</taxon>
        <taxon>Bacillati</taxon>
        <taxon>Cyanobacteriota</taxon>
        <taxon>Cyanophyceae</taxon>
        <taxon>Nostocales</taxon>
        <taxon>Scytonemataceae</taxon>
        <taxon>Scytonema</taxon>
    </lineage>
</organism>
<comment type="caution">
    <text evidence="10">The sequence shown here is derived from an EMBL/GenBank/DDBJ whole genome shotgun (WGS) entry which is preliminary data.</text>
</comment>
<protein>
    <submittedName>
        <fullName evidence="10">ABC transporter permease</fullName>
    </submittedName>
</protein>
<dbReference type="InterPro" id="IPR035906">
    <property type="entry name" value="MetI-like_sf"/>
</dbReference>
<feature type="transmembrane region" description="Helical" evidence="8">
    <location>
        <begin position="235"/>
        <end position="256"/>
    </location>
</feature>
<dbReference type="PANTHER" id="PTHR43848:SF2">
    <property type="entry name" value="PUTRESCINE TRANSPORT SYSTEM PERMEASE PROTEIN POTI"/>
    <property type="match status" value="1"/>
</dbReference>
<evidence type="ECO:0000256" key="8">
    <source>
        <dbReference type="RuleBase" id="RU363032"/>
    </source>
</evidence>
<dbReference type="GO" id="GO:0055085">
    <property type="term" value="P:transmembrane transport"/>
    <property type="evidence" value="ECO:0007669"/>
    <property type="project" value="InterPro"/>
</dbReference>
<comment type="subcellular location">
    <subcellularLocation>
        <location evidence="1 8">Cell membrane</location>
        <topology evidence="1 8">Multi-pass membrane protein</topology>
    </subcellularLocation>
</comment>
<keyword evidence="7 8" id="KW-0472">Membrane</keyword>
<dbReference type="InterPro" id="IPR051789">
    <property type="entry name" value="Bact_Polyamine_Transport"/>
</dbReference>
<dbReference type="AlphaFoldDB" id="A0A9X5I550"/>
<evidence type="ECO:0000256" key="5">
    <source>
        <dbReference type="ARBA" id="ARBA00022692"/>
    </source>
</evidence>
<evidence type="ECO:0000313" key="10">
    <source>
        <dbReference type="EMBL" id="NHC35072.1"/>
    </source>
</evidence>
<evidence type="ECO:0000256" key="4">
    <source>
        <dbReference type="ARBA" id="ARBA00022475"/>
    </source>
</evidence>
<feature type="transmembrane region" description="Helical" evidence="8">
    <location>
        <begin position="190"/>
        <end position="215"/>
    </location>
</feature>
<evidence type="ECO:0000256" key="1">
    <source>
        <dbReference type="ARBA" id="ARBA00004651"/>
    </source>
</evidence>
<name>A0A9X5I550_9CYAN</name>
<feature type="transmembrane region" description="Helical" evidence="8">
    <location>
        <begin position="104"/>
        <end position="128"/>
    </location>
</feature>
<comment type="similarity">
    <text evidence="2">Belongs to the binding-protein-dependent transport system permease family. CysTW subfamily.</text>
</comment>
<evidence type="ECO:0000259" key="9">
    <source>
        <dbReference type="PROSITE" id="PS50928"/>
    </source>
</evidence>
<dbReference type="PROSITE" id="PS50928">
    <property type="entry name" value="ABC_TM1"/>
    <property type="match status" value="1"/>
</dbReference>
<dbReference type="RefSeq" id="WP_039716487.1">
    <property type="nucleotide sequence ID" value="NZ_JTJC03000002.1"/>
</dbReference>
<dbReference type="CDD" id="cd06261">
    <property type="entry name" value="TM_PBP2"/>
    <property type="match status" value="1"/>
</dbReference>
<keyword evidence="11" id="KW-1185">Reference proteome</keyword>
<evidence type="ECO:0000256" key="2">
    <source>
        <dbReference type="ARBA" id="ARBA00007069"/>
    </source>
</evidence>
<feature type="domain" description="ABC transmembrane type-1" evidence="9">
    <location>
        <begin position="66"/>
        <end position="253"/>
    </location>
</feature>
<keyword evidence="4" id="KW-1003">Cell membrane</keyword>
<dbReference type="Gene3D" id="1.10.3720.10">
    <property type="entry name" value="MetI-like"/>
    <property type="match status" value="1"/>
</dbReference>
<dbReference type="EMBL" id="JTJC03000002">
    <property type="protein sequence ID" value="NHC35072.1"/>
    <property type="molecule type" value="Genomic_DNA"/>
</dbReference>
<dbReference type="PANTHER" id="PTHR43848">
    <property type="entry name" value="PUTRESCINE TRANSPORT SYSTEM PERMEASE PROTEIN POTI"/>
    <property type="match status" value="1"/>
</dbReference>
<evidence type="ECO:0000256" key="7">
    <source>
        <dbReference type="ARBA" id="ARBA00023136"/>
    </source>
</evidence>
<feature type="transmembrane region" description="Helical" evidence="8">
    <location>
        <begin position="12"/>
        <end position="35"/>
    </location>
</feature>
<dbReference type="Proteomes" id="UP000031532">
    <property type="component" value="Unassembled WGS sequence"/>
</dbReference>
<dbReference type="GO" id="GO:0005886">
    <property type="term" value="C:plasma membrane"/>
    <property type="evidence" value="ECO:0007669"/>
    <property type="project" value="UniProtKB-SubCell"/>
</dbReference>
<feature type="transmembrane region" description="Helical" evidence="8">
    <location>
        <begin position="72"/>
        <end position="92"/>
    </location>
</feature>
<dbReference type="SUPFAM" id="SSF161098">
    <property type="entry name" value="MetI-like"/>
    <property type="match status" value="1"/>
</dbReference>